<evidence type="ECO:0000313" key="1">
    <source>
        <dbReference type="EMBL" id="SES63140.1"/>
    </source>
</evidence>
<accession>A0A1H9Y336</accession>
<keyword evidence="1" id="KW-0238">DNA-binding</keyword>
<dbReference type="PANTHER" id="PTHR36444:SF2">
    <property type="entry name" value="TRANSCRIPTIONAL REGULATOR PROTEIN YOBU-RELATED"/>
    <property type="match status" value="1"/>
</dbReference>
<dbReference type="GO" id="GO:0003677">
    <property type="term" value="F:DNA binding"/>
    <property type="evidence" value="ECO:0007669"/>
    <property type="project" value="UniProtKB-KW"/>
</dbReference>
<sequence>MNLKLLKGRGKLKLNILNSVRTNNFNDEQLIQKITGLWEEASKHLTDSETTTFGVYHEYESDYKGDYTLSIAIEENNGEGLLEISDKAKYEIFNVDTTKEHGVVRTWKKIWEREDAGTLNRAYTYDFEKYLPGGQVEIHIAVAE</sequence>
<dbReference type="AlphaFoldDB" id="A0A1H9Y336"/>
<dbReference type="STRING" id="930131.SAMN05216389_101157"/>
<dbReference type="PANTHER" id="PTHR36444">
    <property type="entry name" value="TRANSCRIPTIONAL REGULATOR PROTEIN YOBU-RELATED"/>
    <property type="match status" value="1"/>
</dbReference>
<reference evidence="1 2" key="1">
    <citation type="submission" date="2016-10" db="EMBL/GenBank/DDBJ databases">
        <authorList>
            <person name="de Groot N.N."/>
        </authorList>
    </citation>
    <scope>NUCLEOTIDE SEQUENCE [LARGE SCALE GENOMIC DNA]</scope>
    <source>
        <strain evidence="1 2">IBRC-M 10780</strain>
    </source>
</reference>
<proteinExistence type="predicted"/>
<keyword evidence="2" id="KW-1185">Reference proteome</keyword>
<dbReference type="InterPro" id="IPR053182">
    <property type="entry name" value="YobU-like_regulator"/>
</dbReference>
<dbReference type="EMBL" id="FOHE01000001">
    <property type="protein sequence ID" value="SES63140.1"/>
    <property type="molecule type" value="Genomic_DNA"/>
</dbReference>
<dbReference type="Proteomes" id="UP000198618">
    <property type="component" value="Unassembled WGS sequence"/>
</dbReference>
<evidence type="ECO:0000313" key="2">
    <source>
        <dbReference type="Proteomes" id="UP000198618"/>
    </source>
</evidence>
<dbReference type="InterPro" id="IPR011256">
    <property type="entry name" value="Reg_factor_effector_dom_sf"/>
</dbReference>
<protein>
    <submittedName>
        <fullName evidence="1">Predicted transcriptional regulator YdeE, contains AraC-type DNA-binding domain</fullName>
    </submittedName>
</protein>
<name>A0A1H9Y336_9BACI</name>
<gene>
    <name evidence="1" type="ORF">SAMN05216389_101157</name>
</gene>
<dbReference type="Gene3D" id="3.20.80.10">
    <property type="entry name" value="Regulatory factor, effector binding domain"/>
    <property type="match status" value="1"/>
</dbReference>
<organism evidence="1 2">
    <name type="scientific">Oceanobacillus limi</name>
    <dbReference type="NCBI Taxonomy" id="930131"/>
    <lineage>
        <taxon>Bacteria</taxon>
        <taxon>Bacillati</taxon>
        <taxon>Bacillota</taxon>
        <taxon>Bacilli</taxon>
        <taxon>Bacillales</taxon>
        <taxon>Bacillaceae</taxon>
        <taxon>Oceanobacillus</taxon>
    </lineage>
</organism>